<keyword evidence="2" id="KW-1185">Reference proteome</keyword>
<dbReference type="InterPro" id="IPR001563">
    <property type="entry name" value="Peptidase_S10"/>
</dbReference>
<dbReference type="GO" id="GO:0004185">
    <property type="term" value="F:serine-type carboxypeptidase activity"/>
    <property type="evidence" value="ECO:0007669"/>
    <property type="project" value="InterPro"/>
</dbReference>
<dbReference type="Proteomes" id="UP000887563">
    <property type="component" value="Unplaced"/>
</dbReference>
<name>A0A914MY79_MELIC</name>
<accession>A0A914MY79</accession>
<dbReference type="GO" id="GO:0006508">
    <property type="term" value="P:proteolysis"/>
    <property type="evidence" value="ECO:0007669"/>
    <property type="project" value="InterPro"/>
</dbReference>
<dbReference type="Pfam" id="PF00450">
    <property type="entry name" value="Peptidase_S10"/>
    <property type="match status" value="1"/>
</dbReference>
<reference evidence="3" key="1">
    <citation type="submission" date="2022-11" db="UniProtKB">
        <authorList>
            <consortium name="WormBaseParasite"/>
        </authorList>
    </citation>
    <scope>IDENTIFICATION</scope>
</reference>
<dbReference type="WBParaSite" id="Minc3s03099g32777">
    <property type="protein sequence ID" value="Minc3s03099g32777"/>
    <property type="gene ID" value="Minc3s03099g32777"/>
</dbReference>
<dbReference type="InterPro" id="IPR029058">
    <property type="entry name" value="AB_hydrolase_fold"/>
</dbReference>
<organism evidence="2 3">
    <name type="scientific">Meloidogyne incognita</name>
    <name type="common">Southern root-knot nematode worm</name>
    <name type="synonym">Oxyuris incognita</name>
    <dbReference type="NCBI Taxonomy" id="6306"/>
    <lineage>
        <taxon>Eukaryota</taxon>
        <taxon>Metazoa</taxon>
        <taxon>Ecdysozoa</taxon>
        <taxon>Nematoda</taxon>
        <taxon>Chromadorea</taxon>
        <taxon>Rhabditida</taxon>
        <taxon>Tylenchina</taxon>
        <taxon>Tylenchomorpha</taxon>
        <taxon>Tylenchoidea</taxon>
        <taxon>Meloidogynidae</taxon>
        <taxon>Meloidogyninae</taxon>
        <taxon>Meloidogyne</taxon>
        <taxon>Meloidogyne incognita group</taxon>
    </lineage>
</organism>
<protein>
    <submittedName>
        <fullName evidence="3">Uncharacterized protein</fullName>
    </submittedName>
</protein>
<evidence type="ECO:0000313" key="2">
    <source>
        <dbReference type="Proteomes" id="UP000887563"/>
    </source>
</evidence>
<comment type="similarity">
    <text evidence="1">Belongs to the peptidase S10 family.</text>
</comment>
<sequence>MVVHATSPKRGDSNSEGILLYNPILNVYLNKNMAAQFAYSHGFVDEHLWNDFKANCCKGCVDPSNCDINFLRGECRYKASFIKVKFNQ</sequence>
<dbReference type="SUPFAM" id="SSF53474">
    <property type="entry name" value="alpha/beta-Hydrolases"/>
    <property type="match status" value="1"/>
</dbReference>
<dbReference type="Gene3D" id="3.40.50.1820">
    <property type="entry name" value="alpha/beta hydrolase"/>
    <property type="match status" value="1"/>
</dbReference>
<dbReference type="AlphaFoldDB" id="A0A914MY79"/>
<evidence type="ECO:0000256" key="1">
    <source>
        <dbReference type="ARBA" id="ARBA00009431"/>
    </source>
</evidence>
<evidence type="ECO:0000313" key="3">
    <source>
        <dbReference type="WBParaSite" id="Minc3s03099g32777"/>
    </source>
</evidence>
<proteinExistence type="inferred from homology"/>